<evidence type="ECO:0000313" key="1">
    <source>
        <dbReference type="EMBL" id="JAH41679.1"/>
    </source>
</evidence>
<organism evidence="1">
    <name type="scientific">Anguilla anguilla</name>
    <name type="common">European freshwater eel</name>
    <name type="synonym">Muraena anguilla</name>
    <dbReference type="NCBI Taxonomy" id="7936"/>
    <lineage>
        <taxon>Eukaryota</taxon>
        <taxon>Metazoa</taxon>
        <taxon>Chordata</taxon>
        <taxon>Craniata</taxon>
        <taxon>Vertebrata</taxon>
        <taxon>Euteleostomi</taxon>
        <taxon>Actinopterygii</taxon>
        <taxon>Neopterygii</taxon>
        <taxon>Teleostei</taxon>
        <taxon>Anguilliformes</taxon>
        <taxon>Anguillidae</taxon>
        <taxon>Anguilla</taxon>
    </lineage>
</organism>
<reference evidence="1" key="2">
    <citation type="journal article" date="2015" name="Fish Shellfish Immunol.">
        <title>Early steps in the European eel (Anguilla anguilla)-Vibrio vulnificus interaction in the gills: Role of the RtxA13 toxin.</title>
        <authorList>
            <person name="Callol A."/>
            <person name="Pajuelo D."/>
            <person name="Ebbesson L."/>
            <person name="Teles M."/>
            <person name="MacKenzie S."/>
            <person name="Amaro C."/>
        </authorList>
    </citation>
    <scope>NUCLEOTIDE SEQUENCE</scope>
</reference>
<dbReference type="AlphaFoldDB" id="A0A0E9SJV8"/>
<proteinExistence type="predicted"/>
<name>A0A0E9SJV8_ANGAN</name>
<accession>A0A0E9SJV8</accession>
<sequence length="46" mass="5007">MQHFNMPLQKCNGSTGCGQSQNRLAENPTPRPYCILAPMAVPIHGP</sequence>
<dbReference type="EMBL" id="GBXM01066898">
    <property type="protein sequence ID" value="JAH41679.1"/>
    <property type="molecule type" value="Transcribed_RNA"/>
</dbReference>
<reference evidence="1" key="1">
    <citation type="submission" date="2014-11" db="EMBL/GenBank/DDBJ databases">
        <authorList>
            <person name="Amaro Gonzalez C."/>
        </authorList>
    </citation>
    <scope>NUCLEOTIDE SEQUENCE</scope>
</reference>
<protein>
    <submittedName>
        <fullName evidence="1">Uncharacterized protein</fullName>
    </submittedName>
</protein>